<dbReference type="InterPro" id="IPR010977">
    <property type="entry name" value="Aromatic_deC"/>
</dbReference>
<dbReference type="PANTHER" id="PTHR11999">
    <property type="entry name" value="GROUP II PYRIDOXAL-5-PHOSPHATE DECARBOXYLASE"/>
    <property type="match status" value="1"/>
</dbReference>
<comment type="cofactor">
    <cofactor evidence="1 5 6">
        <name>pyridoxal 5'-phosphate</name>
        <dbReference type="ChEBI" id="CHEBI:597326"/>
    </cofactor>
</comment>
<dbReference type="GO" id="GO:0019752">
    <property type="term" value="P:carboxylic acid metabolic process"/>
    <property type="evidence" value="ECO:0007669"/>
    <property type="project" value="InterPro"/>
</dbReference>
<dbReference type="EMBL" id="MU254029">
    <property type="protein sequence ID" value="KAG9242848.1"/>
    <property type="molecule type" value="Genomic_DNA"/>
</dbReference>
<dbReference type="PANTHER" id="PTHR11999:SF165">
    <property type="entry name" value="DECARBOXYLASE, PUTATIVE (AFU_ORTHOLOGUE AFUA_2G04980)-RELATED"/>
    <property type="match status" value="1"/>
</dbReference>
<dbReference type="Gene3D" id="3.90.1150.10">
    <property type="entry name" value="Aspartate Aminotransferase, domain 1"/>
    <property type="match status" value="1"/>
</dbReference>
<evidence type="ECO:0000256" key="1">
    <source>
        <dbReference type="ARBA" id="ARBA00001933"/>
    </source>
</evidence>
<organism evidence="7 8">
    <name type="scientific">Calycina marina</name>
    <dbReference type="NCBI Taxonomy" id="1763456"/>
    <lineage>
        <taxon>Eukaryota</taxon>
        <taxon>Fungi</taxon>
        <taxon>Dikarya</taxon>
        <taxon>Ascomycota</taxon>
        <taxon>Pezizomycotina</taxon>
        <taxon>Leotiomycetes</taxon>
        <taxon>Helotiales</taxon>
        <taxon>Pezizellaceae</taxon>
        <taxon>Calycina</taxon>
    </lineage>
</organism>
<dbReference type="GO" id="GO:0005737">
    <property type="term" value="C:cytoplasm"/>
    <property type="evidence" value="ECO:0007669"/>
    <property type="project" value="TreeGrafter"/>
</dbReference>
<name>A0A9P8CDA5_9HELO</name>
<keyword evidence="4 6" id="KW-0456">Lyase</keyword>
<dbReference type="GO" id="GO:0030170">
    <property type="term" value="F:pyridoxal phosphate binding"/>
    <property type="evidence" value="ECO:0007669"/>
    <property type="project" value="InterPro"/>
</dbReference>
<evidence type="ECO:0000256" key="3">
    <source>
        <dbReference type="ARBA" id="ARBA00022898"/>
    </source>
</evidence>
<dbReference type="Pfam" id="PF00282">
    <property type="entry name" value="Pyridoxal_deC"/>
    <property type="match status" value="1"/>
</dbReference>
<gene>
    <name evidence="7" type="ORF">BJ878DRAFT_444641</name>
</gene>
<reference evidence="7" key="1">
    <citation type="journal article" date="2021" name="IMA Fungus">
        <title>Genomic characterization of three marine fungi, including Emericellopsis atlantica sp. nov. with signatures of a generalist lifestyle and marine biomass degradation.</title>
        <authorList>
            <person name="Hagestad O.C."/>
            <person name="Hou L."/>
            <person name="Andersen J.H."/>
            <person name="Hansen E.H."/>
            <person name="Altermark B."/>
            <person name="Li C."/>
            <person name="Kuhnert E."/>
            <person name="Cox R.J."/>
            <person name="Crous P.W."/>
            <person name="Spatafora J.W."/>
            <person name="Lail K."/>
            <person name="Amirebrahimi M."/>
            <person name="Lipzen A."/>
            <person name="Pangilinan J."/>
            <person name="Andreopoulos W."/>
            <person name="Hayes R.D."/>
            <person name="Ng V."/>
            <person name="Grigoriev I.V."/>
            <person name="Jackson S.A."/>
            <person name="Sutton T.D.S."/>
            <person name="Dobson A.D.W."/>
            <person name="Rama T."/>
        </authorList>
    </citation>
    <scope>NUCLEOTIDE SEQUENCE</scope>
    <source>
        <strain evidence="7">TRa3180A</strain>
    </source>
</reference>
<dbReference type="Gene3D" id="3.40.640.10">
    <property type="entry name" value="Type I PLP-dependent aspartate aminotransferase-like (Major domain)"/>
    <property type="match status" value="1"/>
</dbReference>
<dbReference type="InterPro" id="IPR015424">
    <property type="entry name" value="PyrdxlP-dep_Trfase"/>
</dbReference>
<keyword evidence="7" id="KW-0808">Transferase</keyword>
<keyword evidence="8" id="KW-1185">Reference proteome</keyword>
<accession>A0A9P8CDA5</accession>
<dbReference type="InterPro" id="IPR002129">
    <property type="entry name" value="PyrdxlP-dep_de-COase"/>
</dbReference>
<dbReference type="InterPro" id="IPR015421">
    <property type="entry name" value="PyrdxlP-dep_Trfase_major"/>
</dbReference>
<sequence length="492" mass="52623">MDLTSSYSKLRSVVDVAFNAPLPPQAAISDALKTLPASLPVTGLGDAVVGSHLLTDITRGLSGQKNSANYYGFVTGGVLPIAEIADNVATAFDNSVQVHLPDQSISTFVEVKALEMLVELLHLREGWDGKTFTTGATASNILGLACGREAVVSKRLAGTSAAELGILGACLKAGVKDIQILTSMPHNSLYKAASVVGLGHASIKDIPVNEDEPWNLDLSALEEGLSLATGGVVSIVAISAGEVNTGRFATNGASTMRKIRDLCNKYDAWLHVDGAFGVFARCLPKTAEFSALHESAGGLELADSIAGDCHKMLNVPYDCGFFLTKSPSTLTSVFQNPNAFYLVKDPSGIPSPLNIGLENSRRFRALPVYAVLLSLGSEGMAEMFTRQVQLARRVAHFINAHSAYELLAQPPDRGNTFDNTHIIVIFRAKDEAINKELTQRVNATRKIYVSGTKWHGKPAVRIAVSTWKVDVERDLSVISAVLDDVVSSYRDL</sequence>
<proteinExistence type="inferred from homology"/>
<evidence type="ECO:0000256" key="6">
    <source>
        <dbReference type="RuleBase" id="RU000382"/>
    </source>
</evidence>
<dbReference type="GO" id="GO:0016831">
    <property type="term" value="F:carboxy-lyase activity"/>
    <property type="evidence" value="ECO:0007669"/>
    <property type="project" value="TreeGrafter"/>
</dbReference>
<comment type="similarity">
    <text evidence="2 6">Belongs to the group II decarboxylase family.</text>
</comment>
<evidence type="ECO:0000256" key="2">
    <source>
        <dbReference type="ARBA" id="ARBA00009533"/>
    </source>
</evidence>
<evidence type="ECO:0000256" key="5">
    <source>
        <dbReference type="PIRSR" id="PIRSR602129-50"/>
    </source>
</evidence>
<keyword evidence="3 5" id="KW-0663">Pyridoxal phosphate</keyword>
<dbReference type="InterPro" id="IPR015422">
    <property type="entry name" value="PyrdxlP-dep_Trfase_small"/>
</dbReference>
<evidence type="ECO:0000256" key="4">
    <source>
        <dbReference type="ARBA" id="ARBA00023239"/>
    </source>
</evidence>
<comment type="caution">
    <text evidence="7">The sequence shown here is derived from an EMBL/GenBank/DDBJ whole genome shotgun (WGS) entry which is preliminary data.</text>
</comment>
<dbReference type="GO" id="GO:0016740">
    <property type="term" value="F:transferase activity"/>
    <property type="evidence" value="ECO:0007669"/>
    <property type="project" value="UniProtKB-KW"/>
</dbReference>
<feature type="modified residue" description="N6-(pyridoxal phosphate)lysine" evidence="5">
    <location>
        <position position="311"/>
    </location>
</feature>
<dbReference type="AlphaFoldDB" id="A0A9P8CDA5"/>
<dbReference type="SUPFAM" id="SSF53383">
    <property type="entry name" value="PLP-dependent transferases"/>
    <property type="match status" value="1"/>
</dbReference>
<evidence type="ECO:0000313" key="8">
    <source>
        <dbReference type="Proteomes" id="UP000887226"/>
    </source>
</evidence>
<evidence type="ECO:0000313" key="7">
    <source>
        <dbReference type="EMBL" id="KAG9242848.1"/>
    </source>
</evidence>
<dbReference type="Proteomes" id="UP000887226">
    <property type="component" value="Unassembled WGS sequence"/>
</dbReference>
<dbReference type="OrthoDB" id="2161780at2759"/>
<protein>
    <submittedName>
        <fullName evidence="7">Pyridoxal phosphate-dependent transferase</fullName>
    </submittedName>
</protein>